<keyword evidence="7 11" id="KW-0067">ATP-binding</keyword>
<evidence type="ECO:0000256" key="5">
    <source>
        <dbReference type="ARBA" id="ARBA00022519"/>
    </source>
</evidence>
<dbReference type="InterPro" id="IPR050388">
    <property type="entry name" value="ABC_Ni/Peptide_Import"/>
</dbReference>
<proteinExistence type="inferred from homology"/>
<evidence type="ECO:0000256" key="4">
    <source>
        <dbReference type="ARBA" id="ARBA00022475"/>
    </source>
</evidence>
<evidence type="ECO:0000256" key="3">
    <source>
        <dbReference type="ARBA" id="ARBA00022448"/>
    </source>
</evidence>
<keyword evidence="3" id="KW-0813">Transport</keyword>
<feature type="domain" description="ABC transporter" evidence="10">
    <location>
        <begin position="6"/>
        <end position="255"/>
    </location>
</feature>
<evidence type="ECO:0000256" key="8">
    <source>
        <dbReference type="ARBA" id="ARBA00022967"/>
    </source>
</evidence>
<sequence>MPETLLEIKGLKTHIHASEGIVKAVDGIDFKVDTGEIVGIIGESGCGKSMTALSILRLLPSQAKIAGEILYQGNDLLKYDPSQMREIRGKGISMIFQDPTTSLNPVFTVGNQICEAITLHQKISQRAAVEKAIEILRLCGLPSPEEQFKRYPHQLSGGMNQRVMIAMALVTHPELLIADEPTTALDVTIQAQILDLIQNLQAKLNMSVLLITHDLSIISTITRRVIIMYAGKIVEYAQTDSLFASPLHPYTKGLINSIPNIESTEKRLNTIPGVVPNPMNLPCGCRFHPRCPEATLRCFDAEPEIRLCGEGHGVRCFGVRQPVSSYD</sequence>
<dbReference type="CDD" id="cd03257">
    <property type="entry name" value="ABC_NikE_OppD_transporters"/>
    <property type="match status" value="1"/>
</dbReference>
<dbReference type="Pfam" id="PF08352">
    <property type="entry name" value="oligo_HPY"/>
    <property type="match status" value="1"/>
</dbReference>
<evidence type="ECO:0000256" key="1">
    <source>
        <dbReference type="ARBA" id="ARBA00004202"/>
    </source>
</evidence>
<comment type="similarity">
    <text evidence="2">Belongs to the ABC transporter superfamily.</text>
</comment>
<dbReference type="SMART" id="SM00382">
    <property type="entry name" value="AAA"/>
    <property type="match status" value="1"/>
</dbReference>
<dbReference type="Proteomes" id="UP000183085">
    <property type="component" value="Unassembled WGS sequence"/>
</dbReference>
<dbReference type="PANTHER" id="PTHR43297:SF14">
    <property type="entry name" value="ATPASE AAA-TYPE CORE DOMAIN-CONTAINING PROTEIN"/>
    <property type="match status" value="1"/>
</dbReference>
<dbReference type="InterPro" id="IPR003439">
    <property type="entry name" value="ABC_transporter-like_ATP-bd"/>
</dbReference>
<dbReference type="STRING" id="1817895.AUJ95_04010"/>
<keyword evidence="6" id="KW-0547">Nucleotide-binding</keyword>
<reference evidence="11 12" key="1">
    <citation type="journal article" date="2016" name="Environ. Microbiol.">
        <title>Genomic resolution of a cold subsurface aquifer community provides metabolic insights for novel microbes adapted to high CO concentrations.</title>
        <authorList>
            <person name="Probst A.J."/>
            <person name="Castelle C.J."/>
            <person name="Singh A."/>
            <person name="Brown C.T."/>
            <person name="Anantharaman K."/>
            <person name="Sharon I."/>
            <person name="Hug L.A."/>
            <person name="Burstein D."/>
            <person name="Emerson J.B."/>
            <person name="Thomas B.C."/>
            <person name="Banfield J.F."/>
        </authorList>
    </citation>
    <scope>NUCLEOTIDE SEQUENCE [LARGE SCALE GENOMIC DNA]</scope>
    <source>
        <strain evidence="11">CG2_30_40_21</strain>
    </source>
</reference>
<name>A0A1J5EE24_9BACT</name>
<gene>
    <name evidence="11" type="ORF">AUJ95_04010</name>
</gene>
<dbReference type="GO" id="GO:0005886">
    <property type="term" value="C:plasma membrane"/>
    <property type="evidence" value="ECO:0007669"/>
    <property type="project" value="UniProtKB-SubCell"/>
</dbReference>
<dbReference type="EMBL" id="MNYI01000100">
    <property type="protein sequence ID" value="OIP40928.1"/>
    <property type="molecule type" value="Genomic_DNA"/>
</dbReference>
<keyword evidence="8" id="KW-1278">Translocase</keyword>
<comment type="subcellular location">
    <subcellularLocation>
        <location evidence="1">Cell membrane</location>
        <topology evidence="1">Peripheral membrane protein</topology>
    </subcellularLocation>
</comment>
<dbReference type="PROSITE" id="PS50893">
    <property type="entry name" value="ABC_TRANSPORTER_2"/>
    <property type="match status" value="1"/>
</dbReference>
<dbReference type="InterPro" id="IPR027417">
    <property type="entry name" value="P-loop_NTPase"/>
</dbReference>
<dbReference type="Pfam" id="PF00005">
    <property type="entry name" value="ABC_tran"/>
    <property type="match status" value="1"/>
</dbReference>
<dbReference type="GO" id="GO:0005524">
    <property type="term" value="F:ATP binding"/>
    <property type="evidence" value="ECO:0007669"/>
    <property type="project" value="UniProtKB-KW"/>
</dbReference>
<dbReference type="InterPro" id="IPR013563">
    <property type="entry name" value="Oligopep_ABC_C"/>
</dbReference>
<protein>
    <submittedName>
        <fullName evidence="11">Peptide ABC transporter ATP-binding protein</fullName>
    </submittedName>
</protein>
<dbReference type="SUPFAM" id="SSF52540">
    <property type="entry name" value="P-loop containing nucleoside triphosphate hydrolases"/>
    <property type="match status" value="1"/>
</dbReference>
<dbReference type="AlphaFoldDB" id="A0A1J5EE24"/>
<accession>A0A1J5EE24</accession>
<keyword evidence="5" id="KW-0997">Cell inner membrane</keyword>
<comment type="caution">
    <text evidence="11">The sequence shown here is derived from an EMBL/GenBank/DDBJ whole genome shotgun (WGS) entry which is preliminary data.</text>
</comment>
<organism evidence="11 12">
    <name type="scientific">Candidatus Desantisbacteria bacterium CG2_30_40_21</name>
    <dbReference type="NCBI Taxonomy" id="1817895"/>
    <lineage>
        <taxon>Bacteria</taxon>
        <taxon>Candidatus Desantisiibacteriota</taxon>
    </lineage>
</organism>
<evidence type="ECO:0000256" key="6">
    <source>
        <dbReference type="ARBA" id="ARBA00022741"/>
    </source>
</evidence>
<dbReference type="GO" id="GO:0016887">
    <property type="term" value="F:ATP hydrolysis activity"/>
    <property type="evidence" value="ECO:0007669"/>
    <property type="project" value="InterPro"/>
</dbReference>
<dbReference type="PANTHER" id="PTHR43297">
    <property type="entry name" value="OLIGOPEPTIDE TRANSPORT ATP-BINDING PROTEIN APPD"/>
    <property type="match status" value="1"/>
</dbReference>
<evidence type="ECO:0000313" key="11">
    <source>
        <dbReference type="EMBL" id="OIP40928.1"/>
    </source>
</evidence>
<keyword evidence="4" id="KW-1003">Cell membrane</keyword>
<dbReference type="NCBIfam" id="TIGR01727">
    <property type="entry name" value="oligo_HPY"/>
    <property type="match status" value="1"/>
</dbReference>
<dbReference type="FunFam" id="3.40.50.300:FF:000016">
    <property type="entry name" value="Oligopeptide ABC transporter ATP-binding component"/>
    <property type="match status" value="1"/>
</dbReference>
<dbReference type="GO" id="GO:0015833">
    <property type="term" value="P:peptide transport"/>
    <property type="evidence" value="ECO:0007669"/>
    <property type="project" value="InterPro"/>
</dbReference>
<keyword evidence="9" id="KW-0472">Membrane</keyword>
<dbReference type="Gene3D" id="3.40.50.300">
    <property type="entry name" value="P-loop containing nucleotide triphosphate hydrolases"/>
    <property type="match status" value="1"/>
</dbReference>
<evidence type="ECO:0000256" key="2">
    <source>
        <dbReference type="ARBA" id="ARBA00005417"/>
    </source>
</evidence>
<evidence type="ECO:0000256" key="9">
    <source>
        <dbReference type="ARBA" id="ARBA00023136"/>
    </source>
</evidence>
<evidence type="ECO:0000256" key="7">
    <source>
        <dbReference type="ARBA" id="ARBA00022840"/>
    </source>
</evidence>
<evidence type="ECO:0000259" key="10">
    <source>
        <dbReference type="PROSITE" id="PS50893"/>
    </source>
</evidence>
<dbReference type="InterPro" id="IPR003593">
    <property type="entry name" value="AAA+_ATPase"/>
</dbReference>
<evidence type="ECO:0000313" key="12">
    <source>
        <dbReference type="Proteomes" id="UP000183085"/>
    </source>
</evidence>